<dbReference type="InterPro" id="IPR050135">
    <property type="entry name" value="dGTPase-like"/>
</dbReference>
<evidence type="ECO:0000313" key="6">
    <source>
        <dbReference type="EMBL" id="MFH4982400.1"/>
    </source>
</evidence>
<sequence length="192" mass="22280">MEDNEIKQDFEVISSNRGGDKIVLNGYVYTKQKKVAKGLRWVCIRRDGCRGAAVTTELYKNAEETISHNHPPNPMDAEKSRRKSMMRNKASSKELYLNRKRMKVNSRIRGKRDWPPADNDQPFREISDTIHGFIPLYYPLNLIVDTPEFQRLRNIKQVAFTSYVFPNADHSRFVHCLGFVALIAHNELLLKS</sequence>
<dbReference type="Proteomes" id="UP001608902">
    <property type="component" value="Unassembled WGS sequence"/>
</dbReference>
<keyword evidence="1" id="KW-0479">Metal-binding</keyword>
<gene>
    <name evidence="6" type="ORF">AB6A40_009109</name>
</gene>
<evidence type="ECO:0000256" key="4">
    <source>
        <dbReference type="SAM" id="MobiDB-lite"/>
    </source>
</evidence>
<dbReference type="GO" id="GO:0008270">
    <property type="term" value="F:zinc ion binding"/>
    <property type="evidence" value="ECO:0007669"/>
    <property type="project" value="UniProtKB-KW"/>
</dbReference>
<feature type="domain" description="FLYWCH-type" evidence="5">
    <location>
        <begin position="13"/>
        <end position="70"/>
    </location>
</feature>
<dbReference type="SUPFAM" id="SSF109604">
    <property type="entry name" value="HD-domain/PDEase-like"/>
    <property type="match status" value="1"/>
</dbReference>
<organism evidence="6 7">
    <name type="scientific">Gnathostoma spinigerum</name>
    <dbReference type="NCBI Taxonomy" id="75299"/>
    <lineage>
        <taxon>Eukaryota</taxon>
        <taxon>Metazoa</taxon>
        <taxon>Ecdysozoa</taxon>
        <taxon>Nematoda</taxon>
        <taxon>Chromadorea</taxon>
        <taxon>Rhabditida</taxon>
        <taxon>Spirurina</taxon>
        <taxon>Gnathostomatomorpha</taxon>
        <taxon>Gnathostomatoidea</taxon>
        <taxon>Gnathostomatidae</taxon>
        <taxon>Gnathostoma</taxon>
    </lineage>
</organism>
<feature type="region of interest" description="Disordered" evidence="4">
    <location>
        <begin position="63"/>
        <end position="90"/>
    </location>
</feature>
<dbReference type="AlphaFoldDB" id="A0ABD6ER04"/>
<name>A0ABD6ER04_9BILA</name>
<dbReference type="EMBL" id="JBGFUD010009202">
    <property type="protein sequence ID" value="MFH4982400.1"/>
    <property type="molecule type" value="Genomic_DNA"/>
</dbReference>
<evidence type="ECO:0000256" key="2">
    <source>
        <dbReference type="ARBA" id="ARBA00022771"/>
    </source>
</evidence>
<keyword evidence="7" id="KW-1185">Reference proteome</keyword>
<proteinExistence type="predicted"/>
<accession>A0ABD6ER04</accession>
<dbReference type="PANTHER" id="PTHR11373:SF4">
    <property type="entry name" value="DEOXYNUCLEOSIDE TRIPHOSPHATE TRIPHOSPHOHYDROLASE SAMHD1"/>
    <property type="match status" value="1"/>
</dbReference>
<evidence type="ECO:0000259" key="5">
    <source>
        <dbReference type="Pfam" id="PF04500"/>
    </source>
</evidence>
<evidence type="ECO:0000256" key="3">
    <source>
        <dbReference type="ARBA" id="ARBA00022833"/>
    </source>
</evidence>
<evidence type="ECO:0000313" key="7">
    <source>
        <dbReference type="Proteomes" id="UP001608902"/>
    </source>
</evidence>
<protein>
    <recommendedName>
        <fullName evidence="5">FLYWCH-type domain-containing protein</fullName>
    </recommendedName>
</protein>
<dbReference type="InterPro" id="IPR007588">
    <property type="entry name" value="Znf_FLYWCH"/>
</dbReference>
<evidence type="ECO:0000256" key="1">
    <source>
        <dbReference type="ARBA" id="ARBA00022723"/>
    </source>
</evidence>
<keyword evidence="2" id="KW-0863">Zinc-finger</keyword>
<dbReference type="PANTHER" id="PTHR11373">
    <property type="entry name" value="DEOXYNUCLEOSIDE TRIPHOSPHATE TRIPHOSPHOHYDROLASE"/>
    <property type="match status" value="1"/>
</dbReference>
<dbReference type="Gene3D" id="1.10.3210.10">
    <property type="entry name" value="Hypothetical protein af1432"/>
    <property type="match status" value="1"/>
</dbReference>
<dbReference type="Pfam" id="PF04500">
    <property type="entry name" value="FLYWCH"/>
    <property type="match status" value="1"/>
</dbReference>
<reference evidence="6 7" key="1">
    <citation type="submission" date="2024-08" db="EMBL/GenBank/DDBJ databases">
        <title>Gnathostoma spinigerum genome.</title>
        <authorList>
            <person name="Gonzalez-Bertolin B."/>
            <person name="Monzon S."/>
            <person name="Zaballos A."/>
            <person name="Jimenez P."/>
            <person name="Dekumyoy P."/>
            <person name="Varona S."/>
            <person name="Cuesta I."/>
            <person name="Sumanam S."/>
            <person name="Adisakwattana P."/>
            <person name="Gasser R.B."/>
            <person name="Hernandez-Gonzalez A."/>
            <person name="Young N.D."/>
            <person name="Perteguer M.J."/>
        </authorList>
    </citation>
    <scope>NUCLEOTIDE SEQUENCE [LARGE SCALE GENOMIC DNA]</scope>
    <source>
        <strain evidence="6">AL3</strain>
        <tissue evidence="6">Liver</tissue>
    </source>
</reference>
<keyword evidence="3" id="KW-0862">Zinc</keyword>
<dbReference type="Gene3D" id="2.20.25.240">
    <property type="match status" value="1"/>
</dbReference>
<comment type="caution">
    <text evidence="6">The sequence shown here is derived from an EMBL/GenBank/DDBJ whole genome shotgun (WGS) entry which is preliminary data.</text>
</comment>